<dbReference type="AlphaFoldDB" id="A0ABD1QYF9"/>
<feature type="region of interest" description="Disordered" evidence="1">
    <location>
        <begin position="27"/>
        <end position="61"/>
    </location>
</feature>
<organism evidence="2 3">
    <name type="scientific">Abeliophyllum distichum</name>
    <dbReference type="NCBI Taxonomy" id="126358"/>
    <lineage>
        <taxon>Eukaryota</taxon>
        <taxon>Viridiplantae</taxon>
        <taxon>Streptophyta</taxon>
        <taxon>Embryophyta</taxon>
        <taxon>Tracheophyta</taxon>
        <taxon>Spermatophyta</taxon>
        <taxon>Magnoliopsida</taxon>
        <taxon>eudicotyledons</taxon>
        <taxon>Gunneridae</taxon>
        <taxon>Pentapetalae</taxon>
        <taxon>asterids</taxon>
        <taxon>lamiids</taxon>
        <taxon>Lamiales</taxon>
        <taxon>Oleaceae</taxon>
        <taxon>Forsythieae</taxon>
        <taxon>Abeliophyllum</taxon>
    </lineage>
</organism>
<proteinExistence type="predicted"/>
<name>A0ABD1QYF9_9LAMI</name>
<sequence length="123" mass="14079">MLLQQSIDMLRYYSFRMFLINVGHLGATSSQSQTHRKSKAPNGGEGEYVIDEEDDKKQKAKANQPSAVLHFCSPPRWNRLLRFCFVLQASDCRWNHLLSSTGDRSKLAFFSSSSRFIGFVPLF</sequence>
<protein>
    <submittedName>
        <fullName evidence="2">Uncharacterized protein</fullName>
    </submittedName>
</protein>
<reference evidence="3" key="1">
    <citation type="submission" date="2024-07" db="EMBL/GenBank/DDBJ databases">
        <title>Two chromosome-level genome assemblies of Korean endemic species Abeliophyllum distichum and Forsythia ovata (Oleaceae).</title>
        <authorList>
            <person name="Jang H."/>
        </authorList>
    </citation>
    <scope>NUCLEOTIDE SEQUENCE [LARGE SCALE GENOMIC DNA]</scope>
</reference>
<gene>
    <name evidence="2" type="ORF">Adt_34191</name>
</gene>
<evidence type="ECO:0000313" key="3">
    <source>
        <dbReference type="Proteomes" id="UP001604336"/>
    </source>
</evidence>
<dbReference type="Proteomes" id="UP001604336">
    <property type="component" value="Unassembled WGS sequence"/>
</dbReference>
<dbReference type="EMBL" id="JBFOLK010000010">
    <property type="protein sequence ID" value="KAL2481225.1"/>
    <property type="molecule type" value="Genomic_DNA"/>
</dbReference>
<evidence type="ECO:0000313" key="2">
    <source>
        <dbReference type="EMBL" id="KAL2481225.1"/>
    </source>
</evidence>
<comment type="caution">
    <text evidence="2">The sequence shown here is derived from an EMBL/GenBank/DDBJ whole genome shotgun (WGS) entry which is preliminary data.</text>
</comment>
<evidence type="ECO:0000256" key="1">
    <source>
        <dbReference type="SAM" id="MobiDB-lite"/>
    </source>
</evidence>
<keyword evidence="3" id="KW-1185">Reference proteome</keyword>
<accession>A0ABD1QYF9</accession>